<dbReference type="AlphaFoldDB" id="A0A9P1NPS2"/>
<protein>
    <recommendedName>
        <fullName evidence="3">protein O-GlcNAc transferase</fullName>
        <ecNumber evidence="3">2.4.1.255</ecNumber>
    </recommendedName>
</protein>
<keyword evidence="10" id="KW-0614">Plasmid</keyword>
<evidence type="ECO:0000256" key="6">
    <source>
        <dbReference type="ARBA" id="ARBA00022737"/>
    </source>
</evidence>
<comment type="pathway">
    <text evidence="1">Protein modification; protein glycosylation.</text>
</comment>
<dbReference type="Pfam" id="PF13844">
    <property type="entry name" value="Glyco_transf_41"/>
    <property type="match status" value="2"/>
</dbReference>
<evidence type="ECO:0000313" key="11">
    <source>
        <dbReference type="Proteomes" id="UP000007319"/>
    </source>
</evidence>
<keyword evidence="7 8" id="KW-0802">TPR repeat</keyword>
<feature type="repeat" description="TPR" evidence="8">
    <location>
        <begin position="270"/>
        <end position="303"/>
    </location>
</feature>
<dbReference type="PROSITE" id="PS50005">
    <property type="entry name" value="TPR"/>
    <property type="match status" value="2"/>
</dbReference>
<keyword evidence="11" id="KW-1185">Reference proteome</keyword>
<organism evidence="10 11">
    <name type="scientific">Azospirillum baldaniorum</name>
    <dbReference type="NCBI Taxonomy" id="1064539"/>
    <lineage>
        <taxon>Bacteria</taxon>
        <taxon>Pseudomonadati</taxon>
        <taxon>Pseudomonadota</taxon>
        <taxon>Alphaproteobacteria</taxon>
        <taxon>Rhodospirillales</taxon>
        <taxon>Azospirillaceae</taxon>
        <taxon>Azospirillum</taxon>
    </lineage>
</organism>
<dbReference type="Proteomes" id="UP000007319">
    <property type="component" value="Plasmid AZOBR_p1"/>
</dbReference>
<dbReference type="EC" id="2.4.1.255" evidence="3"/>
<keyword evidence="5" id="KW-0808">Transferase</keyword>
<dbReference type="SUPFAM" id="SSF48452">
    <property type="entry name" value="TPR-like"/>
    <property type="match status" value="1"/>
</dbReference>
<dbReference type="EMBL" id="HE577328">
    <property type="protein sequence ID" value="CCD01093.1"/>
    <property type="molecule type" value="Genomic_DNA"/>
</dbReference>
<dbReference type="PANTHER" id="PTHR44835">
    <property type="entry name" value="UDP-N-ACETYLGLUCOSAMINE--PEPTIDE N-ACETYLGLUCOSAMINYLTRANSFERASE SPINDLY-RELATED"/>
    <property type="match status" value="1"/>
</dbReference>
<evidence type="ECO:0000256" key="4">
    <source>
        <dbReference type="ARBA" id="ARBA00022676"/>
    </source>
</evidence>
<evidence type="ECO:0000256" key="3">
    <source>
        <dbReference type="ARBA" id="ARBA00011970"/>
    </source>
</evidence>
<dbReference type="Pfam" id="PF13432">
    <property type="entry name" value="TPR_16"/>
    <property type="match status" value="1"/>
</dbReference>
<feature type="repeat" description="TPR" evidence="8">
    <location>
        <begin position="236"/>
        <end position="269"/>
    </location>
</feature>
<evidence type="ECO:0000313" key="10">
    <source>
        <dbReference type="EMBL" id="CCD01093.1"/>
    </source>
</evidence>
<evidence type="ECO:0000256" key="2">
    <source>
        <dbReference type="ARBA" id="ARBA00005386"/>
    </source>
</evidence>
<name>A0A9P1NPS2_9PROT</name>
<dbReference type="InterPro" id="IPR029489">
    <property type="entry name" value="OGT/SEC/SPY_C"/>
</dbReference>
<evidence type="ECO:0000256" key="8">
    <source>
        <dbReference type="PROSITE-ProRule" id="PRU00339"/>
    </source>
</evidence>
<dbReference type="RefSeq" id="WP_014198539.1">
    <property type="nucleotide sequence ID" value="NC_016594.1"/>
</dbReference>
<feature type="domain" description="O-GlcNAc transferase C-terminal" evidence="9">
    <location>
        <begin position="346"/>
        <end position="497"/>
    </location>
</feature>
<evidence type="ECO:0000256" key="5">
    <source>
        <dbReference type="ARBA" id="ARBA00022679"/>
    </source>
</evidence>
<sequence>MNGRLAEAEILYGRILEAAPEQADARHLLGVLCGQAGRVEQAAALIGEAMALRPDAADYPANLANILDAAGQPERAAAAHRRALSLAPDAAEGWYRFGNALPHGGIHLREAAVTALERAVRLMPGDHRAAGRAALLLQIMARPHRDAGRRAEAAALLERSVGLLPEDAGIRFDRAAALYALGDRSGAMREFRHTLALAPGHAEALSNLGLLLDETGRTADGATACRRALSVQPGHVEGWVNLSAACETLGRYGAAAEAARRALALHPGHAGAFSNLAGALGLMGRVEESLPLLQRAVRLDPDDRDARSRYLCALLYRNGQDGAGLLEESRRWAERFAVAEPLPRPANEPDPDRRLRVGLVSGDFRNHAFSFYMEPLFRAFDRSLVELFFYSTATAPDAKTERFRALADRWCDAAALTEEELAVRVRQDGVDILVDLASHTAGNRLGVFTRRPAPVQVTTAVNIVTTGIDRFDACITDALLAPPGEEAHYAEPLLRLPRFSWAYQGPPEAPEVGPLPASRNGFITFGSFNNLSKITEETAALWAGVLRAVPNSRLLLKYKAMRDPASRAHLTALFACHGVASDRLELRRPPAGIHANLADYNDMDIGLDPYPYNGHTTTCEALWMGVPVIVPAGRLRDLGIARVGSAMMVSAGLSELIAPDADAYAARAVALAGDLDALATLRAGLRSRVMSSPLGDVPALARAYEAAFRTLWRRWCATAR</sequence>
<dbReference type="InterPro" id="IPR051939">
    <property type="entry name" value="Glycosyltr_41/O-GlcNAc_trsf"/>
</dbReference>
<gene>
    <name evidence="10" type="ORF">AZOBR_p1140108</name>
</gene>
<dbReference type="PANTHER" id="PTHR44835:SF1">
    <property type="entry name" value="PROTEIN O-GLCNAC TRANSFERASE"/>
    <property type="match status" value="1"/>
</dbReference>
<dbReference type="Gene3D" id="1.25.40.10">
    <property type="entry name" value="Tetratricopeptide repeat domain"/>
    <property type="match status" value="4"/>
</dbReference>
<evidence type="ECO:0000256" key="1">
    <source>
        <dbReference type="ARBA" id="ARBA00004922"/>
    </source>
</evidence>
<geneLocation type="plasmid" evidence="10 11">
    <name>AZOBR_p1</name>
</geneLocation>
<dbReference type="GO" id="GO:0097363">
    <property type="term" value="F:protein O-acetylglucosaminyltransferase activity"/>
    <property type="evidence" value="ECO:0007669"/>
    <property type="project" value="UniProtKB-EC"/>
</dbReference>
<dbReference type="Pfam" id="PF13176">
    <property type="entry name" value="TPR_7"/>
    <property type="match status" value="1"/>
</dbReference>
<accession>A0A9P1NPS2</accession>
<evidence type="ECO:0000256" key="7">
    <source>
        <dbReference type="ARBA" id="ARBA00022803"/>
    </source>
</evidence>
<feature type="domain" description="O-GlcNAc transferase C-terminal" evidence="9">
    <location>
        <begin position="522"/>
        <end position="698"/>
    </location>
</feature>
<keyword evidence="4" id="KW-0328">Glycosyltransferase</keyword>
<dbReference type="KEGG" id="abs:AZOBR_p1140108"/>
<comment type="similarity">
    <text evidence="2">Belongs to the glycosyltransferase 41 family. O-GlcNAc transferase subfamily.</text>
</comment>
<dbReference type="Gene3D" id="3.40.50.2000">
    <property type="entry name" value="Glycogen Phosphorylase B"/>
    <property type="match status" value="1"/>
</dbReference>
<keyword evidence="6" id="KW-0677">Repeat</keyword>
<dbReference type="InterPro" id="IPR011990">
    <property type="entry name" value="TPR-like_helical_dom_sf"/>
</dbReference>
<dbReference type="InterPro" id="IPR019734">
    <property type="entry name" value="TPR_rpt"/>
</dbReference>
<reference evidence="10 11" key="1">
    <citation type="journal article" date="2011" name="PLoS Genet.">
        <title>Azospirillum genomes reveal transition of bacteria from aquatic to terrestrial environments.</title>
        <authorList>
            <person name="Wisniewski-Dye F."/>
            <person name="Borziak K."/>
            <person name="Khalsa-Moyers G."/>
            <person name="Alexandre G."/>
            <person name="Sukharnikov L.O."/>
            <person name="Wuichet K."/>
            <person name="Hurst G.B."/>
            <person name="McDonald W.H."/>
            <person name="Robertson J.S."/>
            <person name="Barbe V."/>
            <person name="Calteau A."/>
            <person name="Rouy Z."/>
            <person name="Mangenot S."/>
            <person name="Prigent-Combaret C."/>
            <person name="Normand P."/>
            <person name="Boyer M."/>
            <person name="Siguier P."/>
            <person name="Dessaux Y."/>
            <person name="Elmerich C."/>
            <person name="Condemine G."/>
            <person name="Krishnen G."/>
            <person name="Kennedy I."/>
            <person name="Paterson A.H."/>
            <person name="Gonzalez V."/>
            <person name="Mavingui P."/>
            <person name="Zhulin I.B."/>
        </authorList>
    </citation>
    <scope>NUCLEOTIDE SEQUENCE [LARGE SCALE GENOMIC DNA]</scope>
    <source>
        <strain evidence="10 11">Sp245</strain>
    </source>
</reference>
<evidence type="ECO:0000259" key="9">
    <source>
        <dbReference type="Pfam" id="PF13844"/>
    </source>
</evidence>
<dbReference type="SMART" id="SM00028">
    <property type="entry name" value="TPR"/>
    <property type="match status" value="8"/>
</dbReference>
<dbReference type="Gene3D" id="3.40.50.11380">
    <property type="match status" value="1"/>
</dbReference>
<proteinExistence type="inferred from homology"/>